<gene>
    <name evidence="1" type="ORF">Cch02nite_82720</name>
</gene>
<sequence length="103" mass="11624">MGVGAALRQAAWTAYVDLVYGLLRTIQEGEWYEGELGWEWSVLIEHLHDDALGDRRAGMLALLDQALAVRRDTPVDRHVLIGYLYEIADELRQLAAQRAVDGF</sequence>
<comment type="caution">
    <text evidence="1">The sequence shown here is derived from an EMBL/GenBank/DDBJ whole genome shotgun (WGS) entry which is preliminary data.</text>
</comment>
<dbReference type="EMBL" id="BONG01000124">
    <property type="protein sequence ID" value="GIF94828.1"/>
    <property type="molecule type" value="Genomic_DNA"/>
</dbReference>
<name>A0A8J3NWE7_9ACTN</name>
<evidence type="ECO:0000313" key="2">
    <source>
        <dbReference type="Proteomes" id="UP000619293"/>
    </source>
</evidence>
<accession>A0A8J3NWE7</accession>
<dbReference type="Proteomes" id="UP000619293">
    <property type="component" value="Unassembled WGS sequence"/>
</dbReference>
<protein>
    <submittedName>
        <fullName evidence="1">Uncharacterized protein</fullName>
    </submittedName>
</protein>
<evidence type="ECO:0000313" key="1">
    <source>
        <dbReference type="EMBL" id="GIF94828.1"/>
    </source>
</evidence>
<organism evidence="1 2">
    <name type="scientific">Catellatospora chokoriensis</name>
    <dbReference type="NCBI Taxonomy" id="310353"/>
    <lineage>
        <taxon>Bacteria</taxon>
        <taxon>Bacillati</taxon>
        <taxon>Actinomycetota</taxon>
        <taxon>Actinomycetes</taxon>
        <taxon>Micromonosporales</taxon>
        <taxon>Micromonosporaceae</taxon>
        <taxon>Catellatospora</taxon>
    </lineage>
</organism>
<keyword evidence="2" id="KW-1185">Reference proteome</keyword>
<proteinExistence type="predicted"/>
<dbReference type="AlphaFoldDB" id="A0A8J3NWE7"/>
<reference evidence="1 2" key="1">
    <citation type="submission" date="2021-01" db="EMBL/GenBank/DDBJ databases">
        <title>Whole genome shotgun sequence of Catellatospora chokoriensis NBRC 107358.</title>
        <authorList>
            <person name="Komaki H."/>
            <person name="Tamura T."/>
        </authorList>
    </citation>
    <scope>NUCLEOTIDE SEQUENCE [LARGE SCALE GENOMIC DNA]</scope>
    <source>
        <strain evidence="1 2">NBRC 107358</strain>
    </source>
</reference>
<dbReference type="RefSeq" id="WP_191842710.1">
    <property type="nucleotide sequence ID" value="NZ_BAAALB010000027.1"/>
</dbReference>